<proteinExistence type="predicted"/>
<gene>
    <name evidence="1" type="ORF">PIB30_023624</name>
</gene>
<evidence type="ECO:0000313" key="2">
    <source>
        <dbReference type="Proteomes" id="UP001341840"/>
    </source>
</evidence>
<sequence>MFALFGRENTSTNFLHFGFSKSGDKGFVWLVFVSGQDIETVGRVPRLEVMMDRSEQIKE</sequence>
<organism evidence="1 2">
    <name type="scientific">Stylosanthes scabra</name>
    <dbReference type="NCBI Taxonomy" id="79078"/>
    <lineage>
        <taxon>Eukaryota</taxon>
        <taxon>Viridiplantae</taxon>
        <taxon>Streptophyta</taxon>
        <taxon>Embryophyta</taxon>
        <taxon>Tracheophyta</taxon>
        <taxon>Spermatophyta</taxon>
        <taxon>Magnoliopsida</taxon>
        <taxon>eudicotyledons</taxon>
        <taxon>Gunneridae</taxon>
        <taxon>Pentapetalae</taxon>
        <taxon>rosids</taxon>
        <taxon>fabids</taxon>
        <taxon>Fabales</taxon>
        <taxon>Fabaceae</taxon>
        <taxon>Papilionoideae</taxon>
        <taxon>50 kb inversion clade</taxon>
        <taxon>dalbergioids sensu lato</taxon>
        <taxon>Dalbergieae</taxon>
        <taxon>Pterocarpus clade</taxon>
        <taxon>Stylosanthes</taxon>
    </lineage>
</organism>
<comment type="caution">
    <text evidence="1">The sequence shown here is derived from an EMBL/GenBank/DDBJ whole genome shotgun (WGS) entry which is preliminary data.</text>
</comment>
<accession>A0ABU6Q9R1</accession>
<protein>
    <submittedName>
        <fullName evidence="1">Uncharacterized protein</fullName>
    </submittedName>
</protein>
<keyword evidence="2" id="KW-1185">Reference proteome</keyword>
<reference evidence="1 2" key="1">
    <citation type="journal article" date="2023" name="Plants (Basel)">
        <title>Bridging the Gap: Combining Genomics and Transcriptomics Approaches to Understand Stylosanthes scabra, an Orphan Legume from the Brazilian Caatinga.</title>
        <authorList>
            <person name="Ferreira-Neto J.R.C."/>
            <person name="da Silva M.D."/>
            <person name="Binneck E."/>
            <person name="de Melo N.F."/>
            <person name="da Silva R.H."/>
            <person name="de Melo A.L.T.M."/>
            <person name="Pandolfi V."/>
            <person name="Bustamante F.O."/>
            <person name="Brasileiro-Vidal A.C."/>
            <person name="Benko-Iseppon A.M."/>
        </authorList>
    </citation>
    <scope>NUCLEOTIDE SEQUENCE [LARGE SCALE GENOMIC DNA]</scope>
    <source>
        <tissue evidence="1">Leaves</tissue>
    </source>
</reference>
<dbReference type="EMBL" id="JASCZI010000083">
    <property type="protein sequence ID" value="MED6108405.1"/>
    <property type="molecule type" value="Genomic_DNA"/>
</dbReference>
<name>A0ABU6Q9R1_9FABA</name>
<dbReference type="Proteomes" id="UP001341840">
    <property type="component" value="Unassembled WGS sequence"/>
</dbReference>
<evidence type="ECO:0000313" key="1">
    <source>
        <dbReference type="EMBL" id="MED6108405.1"/>
    </source>
</evidence>